<dbReference type="RefSeq" id="WP_184786363.1">
    <property type="nucleotide sequence ID" value="NZ_BONT01000015.1"/>
</dbReference>
<keyword evidence="5 7" id="KW-1133">Transmembrane helix</keyword>
<dbReference type="Pfam" id="PF00528">
    <property type="entry name" value="BPD_transp_1"/>
    <property type="match status" value="1"/>
</dbReference>
<organism evidence="9 10">
    <name type="scientific">Phytomonospora endophytica</name>
    <dbReference type="NCBI Taxonomy" id="714109"/>
    <lineage>
        <taxon>Bacteria</taxon>
        <taxon>Bacillati</taxon>
        <taxon>Actinomycetota</taxon>
        <taxon>Actinomycetes</taxon>
        <taxon>Micromonosporales</taxon>
        <taxon>Micromonosporaceae</taxon>
        <taxon>Phytomonospora</taxon>
    </lineage>
</organism>
<dbReference type="InterPro" id="IPR000515">
    <property type="entry name" value="MetI-like"/>
</dbReference>
<evidence type="ECO:0000256" key="7">
    <source>
        <dbReference type="RuleBase" id="RU363032"/>
    </source>
</evidence>
<feature type="transmembrane region" description="Helical" evidence="7">
    <location>
        <begin position="271"/>
        <end position="291"/>
    </location>
</feature>
<evidence type="ECO:0000313" key="10">
    <source>
        <dbReference type="Proteomes" id="UP000548476"/>
    </source>
</evidence>
<sequence length="301" mass="33880">MSAVAPVRRRRPGRARRHRQRHGYLFIALPMLLFAVFTVLPIAMAFVLSFTDYSVIGETNWTALGNYTRIFHDPYFTTALVNTVVYTLMYVPLGIAVALGAAMLLNRRVRAVKIYRTMFYIPVISSTVATATIWYWLLNPQYGLLNVFLGWFGIDGPAWLHDSTWAMPAIVMMAVWAGFGTNMMIYLAGLKAVPRELYEAARLDGANAWQAFRHVTLPQLRRTTFFVSTLLIISAFQVFDQAYVLTKGGPGNSTITLVYYIYNKGFGKLEMGYASAISFVLAAIILVFAIVNARAVDRENR</sequence>
<dbReference type="PANTHER" id="PTHR30193">
    <property type="entry name" value="ABC TRANSPORTER PERMEASE PROTEIN"/>
    <property type="match status" value="1"/>
</dbReference>
<name>A0A841FDC3_9ACTN</name>
<gene>
    <name evidence="9" type="ORF">HNR73_001295</name>
</gene>
<evidence type="ECO:0000256" key="5">
    <source>
        <dbReference type="ARBA" id="ARBA00022989"/>
    </source>
</evidence>
<evidence type="ECO:0000259" key="8">
    <source>
        <dbReference type="PROSITE" id="PS50928"/>
    </source>
</evidence>
<feature type="transmembrane region" description="Helical" evidence="7">
    <location>
        <begin position="84"/>
        <end position="105"/>
    </location>
</feature>
<dbReference type="Gene3D" id="1.10.3720.10">
    <property type="entry name" value="MetI-like"/>
    <property type="match status" value="1"/>
</dbReference>
<dbReference type="Proteomes" id="UP000548476">
    <property type="component" value="Unassembled WGS sequence"/>
</dbReference>
<evidence type="ECO:0000256" key="3">
    <source>
        <dbReference type="ARBA" id="ARBA00022475"/>
    </source>
</evidence>
<dbReference type="InterPro" id="IPR035906">
    <property type="entry name" value="MetI-like_sf"/>
</dbReference>
<comment type="similarity">
    <text evidence="7">Belongs to the binding-protein-dependent transport system permease family.</text>
</comment>
<evidence type="ECO:0000256" key="2">
    <source>
        <dbReference type="ARBA" id="ARBA00022448"/>
    </source>
</evidence>
<dbReference type="InterPro" id="IPR051393">
    <property type="entry name" value="ABC_transporter_permease"/>
</dbReference>
<feature type="transmembrane region" description="Helical" evidence="7">
    <location>
        <begin position="223"/>
        <end position="239"/>
    </location>
</feature>
<comment type="subcellular location">
    <subcellularLocation>
        <location evidence="1 7">Cell membrane</location>
        <topology evidence="1 7">Multi-pass membrane protein</topology>
    </subcellularLocation>
</comment>
<feature type="transmembrane region" description="Helical" evidence="7">
    <location>
        <begin position="24"/>
        <end position="48"/>
    </location>
</feature>
<protein>
    <submittedName>
        <fullName evidence="9">Multiple sugar transport system permease protein</fullName>
    </submittedName>
</protein>
<keyword evidence="10" id="KW-1185">Reference proteome</keyword>
<keyword evidence="6 7" id="KW-0472">Membrane</keyword>
<comment type="caution">
    <text evidence="9">The sequence shown here is derived from an EMBL/GenBank/DDBJ whole genome shotgun (WGS) entry which is preliminary data.</text>
</comment>
<feature type="domain" description="ABC transmembrane type-1" evidence="8">
    <location>
        <begin position="80"/>
        <end position="292"/>
    </location>
</feature>
<evidence type="ECO:0000256" key="1">
    <source>
        <dbReference type="ARBA" id="ARBA00004651"/>
    </source>
</evidence>
<dbReference type="AlphaFoldDB" id="A0A841FDC3"/>
<proteinExistence type="inferred from homology"/>
<reference evidence="9 10" key="1">
    <citation type="submission" date="2020-08" db="EMBL/GenBank/DDBJ databases">
        <title>Genomic Encyclopedia of Type Strains, Phase IV (KMG-IV): sequencing the most valuable type-strain genomes for metagenomic binning, comparative biology and taxonomic classification.</title>
        <authorList>
            <person name="Goeker M."/>
        </authorList>
    </citation>
    <scope>NUCLEOTIDE SEQUENCE [LARGE SCALE GENOMIC DNA]</scope>
    <source>
        <strain evidence="9 10">YIM 65646</strain>
    </source>
</reference>
<feature type="transmembrane region" description="Helical" evidence="7">
    <location>
        <begin position="165"/>
        <end position="188"/>
    </location>
</feature>
<keyword evidence="9" id="KW-0762">Sugar transport</keyword>
<dbReference type="PANTHER" id="PTHR30193:SF37">
    <property type="entry name" value="INNER MEMBRANE ABC TRANSPORTER PERMEASE PROTEIN YCJO"/>
    <property type="match status" value="1"/>
</dbReference>
<accession>A0A841FDC3</accession>
<keyword evidence="3" id="KW-1003">Cell membrane</keyword>
<dbReference type="EMBL" id="JACHGT010000003">
    <property type="protein sequence ID" value="MBB6033445.1"/>
    <property type="molecule type" value="Genomic_DNA"/>
</dbReference>
<keyword evidence="4 7" id="KW-0812">Transmembrane</keyword>
<dbReference type="CDD" id="cd06261">
    <property type="entry name" value="TM_PBP2"/>
    <property type="match status" value="1"/>
</dbReference>
<evidence type="ECO:0000256" key="4">
    <source>
        <dbReference type="ARBA" id="ARBA00022692"/>
    </source>
</evidence>
<dbReference type="GO" id="GO:0005886">
    <property type="term" value="C:plasma membrane"/>
    <property type="evidence" value="ECO:0007669"/>
    <property type="project" value="UniProtKB-SubCell"/>
</dbReference>
<feature type="transmembrane region" description="Helical" evidence="7">
    <location>
        <begin position="117"/>
        <end position="137"/>
    </location>
</feature>
<dbReference type="SUPFAM" id="SSF161098">
    <property type="entry name" value="MetI-like"/>
    <property type="match status" value="1"/>
</dbReference>
<keyword evidence="2 7" id="KW-0813">Transport</keyword>
<evidence type="ECO:0000256" key="6">
    <source>
        <dbReference type="ARBA" id="ARBA00023136"/>
    </source>
</evidence>
<evidence type="ECO:0000313" key="9">
    <source>
        <dbReference type="EMBL" id="MBB6033445.1"/>
    </source>
</evidence>
<dbReference type="PROSITE" id="PS50928">
    <property type="entry name" value="ABC_TM1"/>
    <property type="match status" value="1"/>
</dbReference>
<dbReference type="GO" id="GO:0055085">
    <property type="term" value="P:transmembrane transport"/>
    <property type="evidence" value="ECO:0007669"/>
    <property type="project" value="InterPro"/>
</dbReference>